<keyword evidence="1" id="KW-0433">Leucine-rich repeat</keyword>
<dbReference type="FunFam" id="3.80.10.10:FF:000095">
    <property type="entry name" value="LRR receptor-like serine/threonine-protein kinase GSO1"/>
    <property type="match status" value="1"/>
</dbReference>
<feature type="chain" id="PRO_5011565582" evidence="4">
    <location>
        <begin position="23"/>
        <end position="1220"/>
    </location>
</feature>
<dbReference type="Gene3D" id="3.80.10.10">
    <property type="entry name" value="Ribonuclease Inhibitor"/>
    <property type="match status" value="2"/>
</dbReference>
<protein>
    <submittedName>
        <fullName evidence="5">Por secretion system C-terminal sorting domain-containing protein</fullName>
    </submittedName>
</protein>
<accession>A0A1H8ZFJ4</accession>
<feature type="signal peptide" evidence="4">
    <location>
        <begin position="1"/>
        <end position="22"/>
    </location>
</feature>
<dbReference type="PANTHER" id="PTHR48010">
    <property type="entry name" value="OS05G0588300 PROTEIN"/>
    <property type="match status" value="1"/>
</dbReference>
<keyword evidence="2" id="KW-0677">Repeat</keyword>
<evidence type="ECO:0000313" key="5">
    <source>
        <dbReference type="EMBL" id="SEP63146.1"/>
    </source>
</evidence>
<reference evidence="6" key="1">
    <citation type="submission" date="2016-10" db="EMBL/GenBank/DDBJ databases">
        <authorList>
            <person name="Varghese N."/>
            <person name="Submissions S."/>
        </authorList>
    </citation>
    <scope>NUCLEOTIDE SEQUENCE [LARGE SCALE GENOMIC DNA]</scope>
    <source>
        <strain evidence="6">DSM 24740</strain>
    </source>
</reference>
<dbReference type="InterPro" id="IPR036941">
    <property type="entry name" value="Rcpt_L-dom_sf"/>
</dbReference>
<dbReference type="STRING" id="478744.SAMN05444359_101304"/>
<dbReference type="Proteomes" id="UP000199021">
    <property type="component" value="Unassembled WGS sequence"/>
</dbReference>
<evidence type="ECO:0000256" key="1">
    <source>
        <dbReference type="ARBA" id="ARBA00022614"/>
    </source>
</evidence>
<keyword evidence="4" id="KW-0732">Signal</keyword>
<dbReference type="OrthoDB" id="1491619at2"/>
<dbReference type="InterPro" id="IPR032675">
    <property type="entry name" value="LRR_dom_sf"/>
</dbReference>
<organism evidence="5 6">
    <name type="scientific">Neolewinella agarilytica</name>
    <dbReference type="NCBI Taxonomy" id="478744"/>
    <lineage>
        <taxon>Bacteria</taxon>
        <taxon>Pseudomonadati</taxon>
        <taxon>Bacteroidota</taxon>
        <taxon>Saprospiria</taxon>
        <taxon>Saprospirales</taxon>
        <taxon>Lewinellaceae</taxon>
        <taxon>Neolewinella</taxon>
    </lineage>
</organism>
<dbReference type="NCBIfam" id="TIGR04183">
    <property type="entry name" value="Por_Secre_tail"/>
    <property type="match status" value="1"/>
</dbReference>
<dbReference type="SUPFAM" id="SSF52058">
    <property type="entry name" value="L domain-like"/>
    <property type="match status" value="2"/>
</dbReference>
<evidence type="ECO:0000256" key="3">
    <source>
        <dbReference type="ARBA" id="ARBA00023136"/>
    </source>
</evidence>
<dbReference type="InterPro" id="IPR003591">
    <property type="entry name" value="Leu-rich_rpt_typical-subtyp"/>
</dbReference>
<sequence>MKLVRLLFLLCLLAFLCTSGRAQCPAGNVVLETDAEVAAFFATYPDCTEFNGDLNIQNNVTDLIPFKDVVYVAGDLTIRSTPIDNLEGLAQLQVVDGSFGLSDLDFTSDLASVALSLETVGNQFLIRNHPGLKTINVLDNVESAGSLVISDNPNLENLDGLANVAVSTALTIADNAVLSDCAASGICAAITAPVASLTISGNTGNCANFFEAQAACLGNPDCPTNLTLTTNQEIADFVAAYPNCVNLPGDLLVEDDANNLQALDLVTVGGNAIYRDISSLQNIDGFGLVSVGGDLLFQRLHNLESTMANGFLPLETVGGKLVLASLTGVNFVPFNSVTSLGGISISFTSEVYDLSAMAGAELNGSISITGCSTIETLDFLSPFDKEGNVFNTLLILNNPLLEDISEVDDIVIVGPFINFQGNTNLSECSISSICTAILDPAILLPLNAFTNNATGCNSEAEIKAECASELAPLLAFYNAAGGPNWTNNTGWAAGAAGTNCTPCDGTWFGISCTDGQVTEIRTFGNNNLVGTIAPEIGQLTGLRTISITLNPDLTGPIPAEIFDLPNLEGLSLFTNNLTGSIPTNVGNATQLIGLNLNSNSLLEGTIPASIINLVNLELLGLSGNEITGNLPLGMQAMVKLRSIEISNTNVTGAIPAELLTIPALESLNLQNNNMNGLLPGTFDDNGVLNRLLLGENNFIGPFQVSIAATTTLRFLRLDGNNLTGLVTTNVSNLVNLEEFNISDNDFAGPLPVLNAPDLTEYRAAGNSFDGPLPAFLGNLSSLSELFLNDNALTGCYPAAYSSLCSGVTTNFSGNDGLPLGGSAASFQTEFCSNGNPCGTICPEEDVMIGSQADADEFLQNYPNCVNLPASLNIVDAADLLTLSPFFNLESVESLMLQNLAGVRSLTPFFNLTTIGSGSGEAATGSLIIDNLSVTSLDGLDNVVGDLQNLAIDNNNLLTDISALGPPSGGRLASGGSVVNMQMENNTALANLSGLEDKTVLDELIVSGNTDLSDCAIESFCNAVADPSVSTSFANNGFDCSSNAEVEAACSLLPLSWKSFVATPDGKTVRLDWVTVEEINNEKFLVERSADARNWASIGEIMADSGSGENTYTLLDESPLPGSNYYRIRQVDFNGTFSFSEVLLVDVAFGQERAYPNPFSGALTVYSAVADEVQVLDLQGREVARFQHLGDGAQVQNLDLKSGVYTLRMLASGAVLRVVAR</sequence>
<proteinExistence type="predicted"/>
<dbReference type="SMART" id="SM00369">
    <property type="entry name" value="LRR_TYP"/>
    <property type="match status" value="4"/>
</dbReference>
<dbReference type="InterPro" id="IPR026444">
    <property type="entry name" value="Secre_tail"/>
</dbReference>
<name>A0A1H8ZFJ4_9BACT</name>
<dbReference type="Gene3D" id="3.80.20.20">
    <property type="entry name" value="Receptor L-domain"/>
    <property type="match status" value="1"/>
</dbReference>
<dbReference type="RefSeq" id="WP_090165025.1">
    <property type="nucleotide sequence ID" value="NZ_FOFB01000001.1"/>
</dbReference>
<keyword evidence="6" id="KW-1185">Reference proteome</keyword>
<dbReference type="EMBL" id="FOFB01000001">
    <property type="protein sequence ID" value="SEP63146.1"/>
    <property type="molecule type" value="Genomic_DNA"/>
</dbReference>
<gene>
    <name evidence="5" type="ORF">SAMN05444359_101304</name>
</gene>
<dbReference type="InterPro" id="IPR050994">
    <property type="entry name" value="At_inactive_RLKs"/>
</dbReference>
<keyword evidence="3" id="KW-0472">Membrane</keyword>
<dbReference type="InParanoid" id="A0A1H8ZFJ4"/>
<evidence type="ECO:0000256" key="2">
    <source>
        <dbReference type="ARBA" id="ARBA00022737"/>
    </source>
</evidence>
<dbReference type="PANTHER" id="PTHR48010:SF58">
    <property type="entry name" value="RECEPTOR PROTEIN KINASE-LIKE PROTEIN ZAR1"/>
    <property type="match status" value="1"/>
</dbReference>
<dbReference type="AlphaFoldDB" id="A0A1H8ZFJ4"/>
<evidence type="ECO:0000313" key="6">
    <source>
        <dbReference type="Proteomes" id="UP000199021"/>
    </source>
</evidence>
<evidence type="ECO:0000256" key="4">
    <source>
        <dbReference type="SAM" id="SignalP"/>
    </source>
</evidence>
<dbReference type="SUPFAM" id="SSF52047">
    <property type="entry name" value="RNI-like"/>
    <property type="match status" value="1"/>
</dbReference>